<feature type="transmembrane region" description="Helical" evidence="1">
    <location>
        <begin position="12"/>
        <end position="30"/>
    </location>
</feature>
<sequence length="137" mass="15065">MAHIINRLKKRGLSLISGAVLVALSALLTIRLGPSGLTDFSFFFFGFDPVYFYILGLVLGGERIVFGLTGSERVFRIIAGDGVMYYYSIMIIVMILAVAGIYIMALSFVTFSSTTFRLLDILDGLAFLASAVTVWMR</sequence>
<keyword evidence="1" id="KW-0812">Transmembrane</keyword>
<evidence type="ECO:0000313" key="3">
    <source>
        <dbReference type="Proteomes" id="UP000470772"/>
    </source>
</evidence>
<keyword evidence="3" id="KW-1185">Reference proteome</keyword>
<feature type="transmembrane region" description="Helical" evidence="1">
    <location>
        <begin position="83"/>
        <end position="109"/>
    </location>
</feature>
<comment type="caution">
    <text evidence="2">The sequence shown here is derived from an EMBL/GenBank/DDBJ whole genome shotgun (WGS) entry which is preliminary data.</text>
</comment>
<evidence type="ECO:0000256" key="1">
    <source>
        <dbReference type="SAM" id="Phobius"/>
    </source>
</evidence>
<keyword evidence="1" id="KW-1133">Transmembrane helix</keyword>
<dbReference type="OrthoDB" id="43706at2157"/>
<keyword evidence="1" id="KW-0472">Membrane</keyword>
<feature type="transmembrane region" description="Helical" evidence="1">
    <location>
        <begin position="50"/>
        <end position="71"/>
    </location>
</feature>
<proteinExistence type="predicted"/>
<protein>
    <submittedName>
        <fullName evidence="2">Uncharacterized protein</fullName>
    </submittedName>
</protein>
<dbReference type="Proteomes" id="UP000470772">
    <property type="component" value="Unassembled WGS sequence"/>
</dbReference>
<reference evidence="2 3" key="1">
    <citation type="submission" date="2019-10" db="EMBL/GenBank/DDBJ databases">
        <title>Sequencing and Assembly of Multiple Reported Metal-Biooxidizing Members of the Extremely Thermoacidophilic Archaeal Family Sulfolobaceae.</title>
        <authorList>
            <person name="Counts J.A."/>
            <person name="Kelly R.M."/>
        </authorList>
    </citation>
    <scope>NUCLEOTIDE SEQUENCE [LARGE SCALE GENOMIC DNA]</scope>
    <source>
        <strain evidence="2 3">DSM 6482</strain>
    </source>
</reference>
<accession>A0A6A9QLU1</accession>
<organism evidence="2 3">
    <name type="scientific">Sulfuracidifex metallicus DSM 6482 = JCM 9184</name>
    <dbReference type="NCBI Taxonomy" id="523847"/>
    <lineage>
        <taxon>Archaea</taxon>
        <taxon>Thermoproteota</taxon>
        <taxon>Thermoprotei</taxon>
        <taxon>Sulfolobales</taxon>
        <taxon>Sulfolobaceae</taxon>
        <taxon>Sulfuracidifex</taxon>
    </lineage>
</organism>
<name>A0A6A9QLU1_SULME</name>
<gene>
    <name evidence="2" type="ORF">GC250_01735</name>
</gene>
<dbReference type="AlphaFoldDB" id="A0A6A9QLU1"/>
<dbReference type="EMBL" id="WGGD01000005">
    <property type="protein sequence ID" value="MUN28215.1"/>
    <property type="molecule type" value="Genomic_DNA"/>
</dbReference>
<dbReference type="RefSeq" id="WP_156016146.1">
    <property type="nucleotide sequence ID" value="NZ_BBBY01000006.1"/>
</dbReference>
<feature type="transmembrane region" description="Helical" evidence="1">
    <location>
        <begin position="115"/>
        <end position="136"/>
    </location>
</feature>
<evidence type="ECO:0000313" key="2">
    <source>
        <dbReference type="EMBL" id="MUN28215.1"/>
    </source>
</evidence>